<dbReference type="EMBL" id="BAUU01000015">
    <property type="protein sequence ID" value="GAE30957.1"/>
    <property type="molecule type" value="Genomic_DNA"/>
</dbReference>
<dbReference type="GO" id="GO:0005524">
    <property type="term" value="F:ATP binding"/>
    <property type="evidence" value="ECO:0007669"/>
    <property type="project" value="UniProtKB-KW"/>
</dbReference>
<dbReference type="STRING" id="1236971.JCM9152_2390"/>
<evidence type="ECO:0000313" key="5">
    <source>
        <dbReference type="EMBL" id="GAE30957.1"/>
    </source>
</evidence>
<reference evidence="5" key="1">
    <citation type="journal article" date="2014" name="Genome Announc.">
        <title>Draft Genome Sequences of Three Alkaliphilic Bacillus Strains, Bacillus wakoensis JCM 9140T, Bacillus akibai JCM 9157T, and Bacillus hemicellulosilyticus JCM 9152T.</title>
        <authorList>
            <person name="Yuki M."/>
            <person name="Oshima K."/>
            <person name="Suda W."/>
            <person name="Oshida Y."/>
            <person name="Kitamura K."/>
            <person name="Iida T."/>
            <person name="Hattori M."/>
            <person name="Ohkuma M."/>
        </authorList>
    </citation>
    <scope>NUCLEOTIDE SEQUENCE [LARGE SCALE GENOMIC DNA]</scope>
    <source>
        <strain evidence="5">JCM 9152</strain>
    </source>
</reference>
<dbReference type="InterPro" id="IPR051782">
    <property type="entry name" value="ABC_Transporter_VariousFunc"/>
</dbReference>
<dbReference type="AlphaFoldDB" id="W4QGC7"/>
<name>W4QGC7_9BACI</name>
<dbReference type="SUPFAM" id="SSF52540">
    <property type="entry name" value="P-loop containing nucleoside triphosphate hydrolases"/>
    <property type="match status" value="1"/>
</dbReference>
<evidence type="ECO:0000259" key="4">
    <source>
        <dbReference type="Pfam" id="PF00005"/>
    </source>
</evidence>
<feature type="domain" description="ABC transporter" evidence="4">
    <location>
        <begin position="17"/>
        <end position="154"/>
    </location>
</feature>
<dbReference type="Pfam" id="PF00005">
    <property type="entry name" value="ABC_tran"/>
    <property type="match status" value="1"/>
</dbReference>
<keyword evidence="6" id="KW-1185">Reference proteome</keyword>
<evidence type="ECO:0000313" key="6">
    <source>
        <dbReference type="Proteomes" id="UP000018895"/>
    </source>
</evidence>
<dbReference type="CDD" id="cd03230">
    <property type="entry name" value="ABC_DR_subfamily_A"/>
    <property type="match status" value="1"/>
</dbReference>
<dbReference type="InterPro" id="IPR027417">
    <property type="entry name" value="P-loop_NTPase"/>
</dbReference>
<keyword evidence="1" id="KW-0813">Transport</keyword>
<comment type="caution">
    <text evidence="5">The sequence shown here is derived from an EMBL/GenBank/DDBJ whole genome shotgun (WGS) entry which is preliminary data.</text>
</comment>
<dbReference type="GO" id="GO:0016887">
    <property type="term" value="F:ATP hydrolysis activity"/>
    <property type="evidence" value="ECO:0007669"/>
    <property type="project" value="InterPro"/>
</dbReference>
<sequence length="160" mass="18765">MIEIKHLHKKYEKFEAVKDVTLTVQKGSIYGLLGSNGAGKTTLLKIISGIYKQNTGSVYINNQPIYENNELKQRLIFIADHLYFFPNTTIKQAAQFYSHMYEHWNEERFQQLRHVFNIDIKKKVHQLSKGMQRQVSFWLSLSTMPNILILDEPFDAWTPS</sequence>
<organism evidence="5 6">
    <name type="scientific">Halalkalibacter hemicellulosilyticusJCM 9152</name>
    <dbReference type="NCBI Taxonomy" id="1236971"/>
    <lineage>
        <taxon>Bacteria</taxon>
        <taxon>Bacillati</taxon>
        <taxon>Bacillota</taxon>
        <taxon>Bacilli</taxon>
        <taxon>Bacillales</taxon>
        <taxon>Bacillaceae</taxon>
        <taxon>Halalkalibacter</taxon>
    </lineage>
</organism>
<dbReference type="PANTHER" id="PTHR42939">
    <property type="entry name" value="ABC TRANSPORTER ATP-BINDING PROTEIN ALBC-RELATED"/>
    <property type="match status" value="1"/>
</dbReference>
<proteinExistence type="predicted"/>
<keyword evidence="2" id="KW-0547">Nucleotide-binding</keyword>
<dbReference type="Gene3D" id="3.40.50.300">
    <property type="entry name" value="P-loop containing nucleotide triphosphate hydrolases"/>
    <property type="match status" value="1"/>
</dbReference>
<protein>
    <submittedName>
        <fullName evidence="5">ABC transporter</fullName>
    </submittedName>
</protein>
<evidence type="ECO:0000256" key="3">
    <source>
        <dbReference type="ARBA" id="ARBA00022840"/>
    </source>
</evidence>
<keyword evidence="3" id="KW-0067">ATP-binding</keyword>
<dbReference type="PANTHER" id="PTHR42939:SF1">
    <property type="entry name" value="ABC TRANSPORTER ATP-BINDING PROTEIN ALBC-RELATED"/>
    <property type="match status" value="1"/>
</dbReference>
<evidence type="ECO:0000256" key="2">
    <source>
        <dbReference type="ARBA" id="ARBA00022741"/>
    </source>
</evidence>
<dbReference type="InterPro" id="IPR003439">
    <property type="entry name" value="ABC_transporter-like_ATP-bd"/>
</dbReference>
<accession>W4QGC7</accession>
<gene>
    <name evidence="5" type="ORF">JCM9152_2390</name>
</gene>
<dbReference type="Proteomes" id="UP000018895">
    <property type="component" value="Unassembled WGS sequence"/>
</dbReference>
<evidence type="ECO:0000256" key="1">
    <source>
        <dbReference type="ARBA" id="ARBA00022448"/>
    </source>
</evidence>